<feature type="domain" description="Mandelate racemase/muconate lactonizing enzyme C-terminal" evidence="2">
    <location>
        <begin position="145"/>
        <end position="254"/>
    </location>
</feature>
<dbReference type="InterPro" id="IPR034593">
    <property type="entry name" value="DgoD-like"/>
</dbReference>
<dbReference type="InterPro" id="IPR029017">
    <property type="entry name" value="Enolase-like_N"/>
</dbReference>
<dbReference type="PANTHER" id="PTHR48080">
    <property type="entry name" value="D-GALACTONATE DEHYDRATASE-RELATED"/>
    <property type="match status" value="1"/>
</dbReference>
<dbReference type="InterPro" id="IPR013342">
    <property type="entry name" value="Mandelate_racemase_C"/>
</dbReference>
<dbReference type="InterPro" id="IPR013341">
    <property type="entry name" value="Mandelate_racemase_N_dom"/>
</dbReference>
<dbReference type="CDD" id="cd03316">
    <property type="entry name" value="MR_like"/>
    <property type="match status" value="1"/>
</dbReference>
<evidence type="ECO:0000313" key="3">
    <source>
        <dbReference type="EMBL" id="TDG09967.1"/>
    </source>
</evidence>
<dbReference type="Gene3D" id="3.30.390.10">
    <property type="entry name" value="Enolase-like, N-terminal domain"/>
    <property type="match status" value="1"/>
</dbReference>
<proteinExistence type="predicted"/>
<dbReference type="Pfam" id="PF13378">
    <property type="entry name" value="MR_MLE_C"/>
    <property type="match status" value="1"/>
</dbReference>
<keyword evidence="1" id="KW-0456">Lyase</keyword>
<dbReference type="InterPro" id="IPR036849">
    <property type="entry name" value="Enolase-like_C_sf"/>
</dbReference>
<evidence type="ECO:0000259" key="2">
    <source>
        <dbReference type="SMART" id="SM00922"/>
    </source>
</evidence>
<name>A0A4R5LK00_9BURK</name>
<evidence type="ECO:0000313" key="4">
    <source>
        <dbReference type="Proteomes" id="UP000295606"/>
    </source>
</evidence>
<dbReference type="AlphaFoldDB" id="A0A4R5LK00"/>
<dbReference type="PANTHER" id="PTHR48080:SF2">
    <property type="entry name" value="D-GALACTONATE DEHYDRATASE"/>
    <property type="match status" value="1"/>
</dbReference>
<accession>A0A4R5LK00</accession>
<dbReference type="GO" id="GO:0016829">
    <property type="term" value="F:lyase activity"/>
    <property type="evidence" value="ECO:0007669"/>
    <property type="project" value="UniProtKB-KW"/>
</dbReference>
<sequence>MKVVAIETNVVAVPPPHLGGMYWIFVTLKTDCGIEGVGEIYAATFHPDVMVPAIEDVFTRYLLDHDPHRVERLFREAYSSGFTQRPDLTMMGIVSGLEMACWDIIGKAADKPVYELLGGMVNERLRSYTYLYPKNAKGEYDYDDPDLAAECAAENVKRGFTAVKFDPAGPYTAYSGHQLSLEVLDRCETFCRKVREAVGSKADLLFGTHGQMVPSSAIRLAKRLEQYDPLWFEEPVPPGQEEAIANVAKHTSIPIATGERLTTKYEFHKLLQAGGASILQLNVARVGGLLEAKKIATLAEVHYAQIAPHLYNGPIGAAASIQLAACTPNFLIQESIGTWDGFHAQVLKQPIQWEDGYIIPSKAPGLGVELDMDVVRAHSPYTGKRLHLQMASQPADVRDTSPARG</sequence>
<reference evidence="3 4" key="1">
    <citation type="submission" date="2019-03" db="EMBL/GenBank/DDBJ databases">
        <title>Paraburkholderia sp. isolated from native Mimosa gymnas in Guartela State Park, Brazil.</title>
        <authorList>
            <person name="Paulitsch F."/>
            <person name="Hungria M."/>
            <person name="Delamuta J.R.M."/>
            <person name="Ribeiro R.A."/>
            <person name="Dall'Agnol R."/>
            <person name="Silva J.S.B."/>
        </authorList>
    </citation>
    <scope>NUCLEOTIDE SEQUENCE [LARGE SCALE GENOMIC DNA]</scope>
    <source>
        <strain evidence="3 4">CNPSo 3008</strain>
    </source>
</reference>
<dbReference type="InterPro" id="IPR029065">
    <property type="entry name" value="Enolase_C-like"/>
</dbReference>
<evidence type="ECO:0000256" key="1">
    <source>
        <dbReference type="ARBA" id="ARBA00023239"/>
    </source>
</evidence>
<dbReference type="RefSeq" id="WP_133180920.1">
    <property type="nucleotide sequence ID" value="NZ_SMOD01000003.1"/>
</dbReference>
<dbReference type="EMBL" id="SMOD01000003">
    <property type="protein sequence ID" value="TDG09967.1"/>
    <property type="molecule type" value="Genomic_DNA"/>
</dbReference>
<dbReference type="Pfam" id="PF02746">
    <property type="entry name" value="MR_MLE_N"/>
    <property type="match status" value="1"/>
</dbReference>
<dbReference type="Gene3D" id="3.20.20.120">
    <property type="entry name" value="Enolase-like C-terminal domain"/>
    <property type="match status" value="1"/>
</dbReference>
<dbReference type="SUPFAM" id="SSF51604">
    <property type="entry name" value="Enolase C-terminal domain-like"/>
    <property type="match status" value="1"/>
</dbReference>
<dbReference type="OrthoDB" id="103536at2"/>
<organism evidence="3 4">
    <name type="scientific">Paraburkholderia guartelaensis</name>
    <dbReference type="NCBI Taxonomy" id="2546446"/>
    <lineage>
        <taxon>Bacteria</taxon>
        <taxon>Pseudomonadati</taxon>
        <taxon>Pseudomonadota</taxon>
        <taxon>Betaproteobacteria</taxon>
        <taxon>Burkholderiales</taxon>
        <taxon>Burkholderiaceae</taxon>
        <taxon>Paraburkholderia</taxon>
    </lineage>
</organism>
<protein>
    <submittedName>
        <fullName evidence="3">Mandelate racemase/muconate lactonizing enzyme family protein</fullName>
    </submittedName>
</protein>
<dbReference type="Proteomes" id="UP000295606">
    <property type="component" value="Unassembled WGS sequence"/>
</dbReference>
<gene>
    <name evidence="3" type="ORF">E1N52_05525</name>
</gene>
<dbReference type="SMART" id="SM00922">
    <property type="entry name" value="MR_MLE"/>
    <property type="match status" value="1"/>
</dbReference>
<comment type="caution">
    <text evidence="3">The sequence shown here is derived from an EMBL/GenBank/DDBJ whole genome shotgun (WGS) entry which is preliminary data.</text>
</comment>
<dbReference type="SUPFAM" id="SSF54826">
    <property type="entry name" value="Enolase N-terminal domain-like"/>
    <property type="match status" value="1"/>
</dbReference>